<keyword evidence="3" id="KW-0238">DNA-binding</keyword>
<dbReference type="Pfam" id="PF00589">
    <property type="entry name" value="Phage_integrase"/>
    <property type="match status" value="1"/>
</dbReference>
<dbReference type="RefSeq" id="WP_379882922.1">
    <property type="nucleotide sequence ID" value="NZ_JBHPON010000004.1"/>
</dbReference>
<dbReference type="PANTHER" id="PTHR30349:SF41">
    <property type="entry name" value="INTEGRASE_RECOMBINASE PROTEIN MJ0367-RELATED"/>
    <property type="match status" value="1"/>
</dbReference>
<keyword evidence="4" id="KW-0233">DNA recombination</keyword>
<keyword evidence="8" id="KW-1185">Reference proteome</keyword>
<dbReference type="EMBL" id="JBHPON010000004">
    <property type="protein sequence ID" value="MFC6037800.1"/>
    <property type="molecule type" value="Genomic_DNA"/>
</dbReference>
<protein>
    <submittedName>
        <fullName evidence="7">Tyrosine-type recombinase/integrase</fullName>
    </submittedName>
</protein>
<evidence type="ECO:0000313" key="7">
    <source>
        <dbReference type="EMBL" id="MFC6037800.1"/>
    </source>
</evidence>
<dbReference type="InterPro" id="IPR050090">
    <property type="entry name" value="Tyrosine_recombinase_XerCD"/>
</dbReference>
<name>A0ABW1L237_9PROT</name>
<proteinExistence type="inferred from homology"/>
<dbReference type="PANTHER" id="PTHR30349">
    <property type="entry name" value="PHAGE INTEGRASE-RELATED"/>
    <property type="match status" value="1"/>
</dbReference>
<comment type="caution">
    <text evidence="7">The sequence shown here is derived from an EMBL/GenBank/DDBJ whole genome shotgun (WGS) entry which is preliminary data.</text>
</comment>
<evidence type="ECO:0000256" key="5">
    <source>
        <dbReference type="SAM" id="MobiDB-lite"/>
    </source>
</evidence>
<evidence type="ECO:0000256" key="3">
    <source>
        <dbReference type="ARBA" id="ARBA00023125"/>
    </source>
</evidence>
<gene>
    <name evidence="7" type="ORF">ACFMB1_19770</name>
</gene>
<keyword evidence="2" id="KW-0229">DNA integration</keyword>
<evidence type="ECO:0000256" key="2">
    <source>
        <dbReference type="ARBA" id="ARBA00022908"/>
    </source>
</evidence>
<dbReference type="SUPFAM" id="SSF56349">
    <property type="entry name" value="DNA breaking-rejoining enzymes"/>
    <property type="match status" value="1"/>
</dbReference>
<dbReference type="Proteomes" id="UP001596116">
    <property type="component" value="Unassembled WGS sequence"/>
</dbReference>
<dbReference type="PROSITE" id="PS51898">
    <property type="entry name" value="TYR_RECOMBINASE"/>
    <property type="match status" value="1"/>
</dbReference>
<dbReference type="InterPro" id="IPR002104">
    <property type="entry name" value="Integrase_catalytic"/>
</dbReference>
<evidence type="ECO:0000259" key="6">
    <source>
        <dbReference type="PROSITE" id="PS51898"/>
    </source>
</evidence>
<dbReference type="InterPro" id="IPR011010">
    <property type="entry name" value="DNA_brk_join_enz"/>
</dbReference>
<feature type="region of interest" description="Disordered" evidence="5">
    <location>
        <begin position="1"/>
        <end position="21"/>
    </location>
</feature>
<evidence type="ECO:0000256" key="4">
    <source>
        <dbReference type="ARBA" id="ARBA00023172"/>
    </source>
</evidence>
<reference evidence="7 8" key="1">
    <citation type="submission" date="2024-09" db="EMBL/GenBank/DDBJ databases">
        <authorList>
            <person name="Zhang Z.-H."/>
        </authorList>
    </citation>
    <scope>NUCLEOTIDE SEQUENCE [LARGE SCALE GENOMIC DNA]</scope>
    <source>
        <strain evidence="7 8">HHTR114</strain>
    </source>
</reference>
<evidence type="ECO:0000256" key="1">
    <source>
        <dbReference type="ARBA" id="ARBA00008857"/>
    </source>
</evidence>
<organism evidence="7 8">
    <name type="scientific">Hyphococcus aureus</name>
    <dbReference type="NCBI Taxonomy" id="2666033"/>
    <lineage>
        <taxon>Bacteria</taxon>
        <taxon>Pseudomonadati</taxon>
        <taxon>Pseudomonadota</taxon>
        <taxon>Alphaproteobacteria</taxon>
        <taxon>Parvularculales</taxon>
        <taxon>Parvularculaceae</taxon>
        <taxon>Hyphococcus</taxon>
    </lineage>
</organism>
<comment type="similarity">
    <text evidence="1">Belongs to the 'phage' integrase family.</text>
</comment>
<dbReference type="Gene3D" id="1.10.443.10">
    <property type="entry name" value="Intergrase catalytic core"/>
    <property type="match status" value="1"/>
</dbReference>
<evidence type="ECO:0000313" key="8">
    <source>
        <dbReference type="Proteomes" id="UP001596116"/>
    </source>
</evidence>
<feature type="domain" description="Tyr recombinase" evidence="6">
    <location>
        <begin position="20"/>
        <end position="206"/>
    </location>
</feature>
<accession>A0ABW1L237</accession>
<dbReference type="InterPro" id="IPR013762">
    <property type="entry name" value="Integrase-like_cat_sf"/>
</dbReference>
<sequence length="207" mass="23607">MPVTNSESDKSPWNKGKLVGQKAPLKPPEVWAIRVRLELANRRRDLALFNLAVDSKLRGCDLLRIRVSDVRTGGEIRRGAKILQSKTGNPVQFEVTKCTRNSIEAWCSFSKLQSHDWLFPSRKDRKRHLTTRQYARLVERWVGAIDLPRSSYATHSMRRTKATLIHRKTGNLRAVQLLLGHTKIDSTVRYLGVEVEDALALAESIEL</sequence>